<evidence type="ECO:0000259" key="1">
    <source>
        <dbReference type="PROSITE" id="PS51186"/>
    </source>
</evidence>
<dbReference type="GO" id="GO:0016747">
    <property type="term" value="F:acyltransferase activity, transferring groups other than amino-acyl groups"/>
    <property type="evidence" value="ECO:0007669"/>
    <property type="project" value="InterPro"/>
</dbReference>
<dbReference type="Proteomes" id="UP000823918">
    <property type="component" value="Unassembled WGS sequence"/>
</dbReference>
<accession>A0A9D2Q4Y6</accession>
<proteinExistence type="predicted"/>
<name>A0A9D2Q4Y6_9FIRM</name>
<organism evidence="2 3">
    <name type="scientific">Candidatus Ruthenibacterium merdavium</name>
    <dbReference type="NCBI Taxonomy" id="2838752"/>
    <lineage>
        <taxon>Bacteria</taxon>
        <taxon>Bacillati</taxon>
        <taxon>Bacillota</taxon>
        <taxon>Clostridia</taxon>
        <taxon>Eubacteriales</taxon>
        <taxon>Oscillospiraceae</taxon>
        <taxon>Ruthenibacterium</taxon>
    </lineage>
</organism>
<dbReference type="PROSITE" id="PS51186">
    <property type="entry name" value="GNAT"/>
    <property type="match status" value="1"/>
</dbReference>
<dbReference type="InterPro" id="IPR000182">
    <property type="entry name" value="GNAT_dom"/>
</dbReference>
<dbReference type="InterPro" id="IPR016181">
    <property type="entry name" value="Acyl_CoA_acyltransferase"/>
</dbReference>
<reference evidence="2" key="2">
    <citation type="submission" date="2021-04" db="EMBL/GenBank/DDBJ databases">
        <authorList>
            <person name="Gilroy R."/>
        </authorList>
    </citation>
    <scope>NUCLEOTIDE SEQUENCE</scope>
    <source>
        <strain evidence="2">5933</strain>
    </source>
</reference>
<sequence length="146" mass="16496">MREIKEIAYATEEYAKTLALRNKVMRIPLGLSIYDEDFSSEQEALMVGMFEGENLLGVGVMSNNGPEYKLEYLCIDSEIQSCGIGANLLERLEAMSKEQGAEKILMDARVSAQKFYARHGYEAVGDIFLLDYAPVEHIVMEKKLKM</sequence>
<dbReference type="CDD" id="cd04301">
    <property type="entry name" value="NAT_SF"/>
    <property type="match status" value="1"/>
</dbReference>
<comment type="caution">
    <text evidence="2">The sequence shown here is derived from an EMBL/GenBank/DDBJ whole genome shotgun (WGS) entry which is preliminary data.</text>
</comment>
<feature type="domain" description="N-acetyltransferase" evidence="1">
    <location>
        <begin position="1"/>
        <end position="145"/>
    </location>
</feature>
<reference evidence="2" key="1">
    <citation type="journal article" date="2021" name="PeerJ">
        <title>Extensive microbial diversity within the chicken gut microbiome revealed by metagenomics and culture.</title>
        <authorList>
            <person name="Gilroy R."/>
            <person name="Ravi A."/>
            <person name="Getino M."/>
            <person name="Pursley I."/>
            <person name="Horton D.L."/>
            <person name="Alikhan N.F."/>
            <person name="Baker D."/>
            <person name="Gharbi K."/>
            <person name="Hall N."/>
            <person name="Watson M."/>
            <person name="Adriaenssens E.M."/>
            <person name="Foster-Nyarko E."/>
            <person name="Jarju S."/>
            <person name="Secka A."/>
            <person name="Antonio M."/>
            <person name="Oren A."/>
            <person name="Chaudhuri R.R."/>
            <person name="La Ragione R."/>
            <person name="Hildebrand F."/>
            <person name="Pallen M.J."/>
        </authorList>
    </citation>
    <scope>NUCLEOTIDE SEQUENCE</scope>
    <source>
        <strain evidence="2">5933</strain>
    </source>
</reference>
<dbReference type="AlphaFoldDB" id="A0A9D2Q4Y6"/>
<evidence type="ECO:0000313" key="2">
    <source>
        <dbReference type="EMBL" id="HJC72023.1"/>
    </source>
</evidence>
<dbReference type="Gene3D" id="3.40.630.30">
    <property type="match status" value="1"/>
</dbReference>
<dbReference type="SUPFAM" id="SSF55729">
    <property type="entry name" value="Acyl-CoA N-acyltransferases (Nat)"/>
    <property type="match status" value="1"/>
</dbReference>
<dbReference type="Pfam" id="PF13673">
    <property type="entry name" value="Acetyltransf_10"/>
    <property type="match status" value="1"/>
</dbReference>
<evidence type="ECO:0000313" key="3">
    <source>
        <dbReference type="Proteomes" id="UP000823918"/>
    </source>
</evidence>
<gene>
    <name evidence="2" type="ORF">H9698_04410</name>
</gene>
<dbReference type="EMBL" id="DWWA01000021">
    <property type="protein sequence ID" value="HJC72023.1"/>
    <property type="molecule type" value="Genomic_DNA"/>
</dbReference>
<protein>
    <submittedName>
        <fullName evidence="2">GNAT family N-acetyltransferase</fullName>
    </submittedName>
</protein>